<evidence type="ECO:0000313" key="3">
    <source>
        <dbReference type="EMBL" id="CAB4897950.1"/>
    </source>
</evidence>
<feature type="region of interest" description="Disordered" evidence="1">
    <location>
        <begin position="1"/>
        <end position="26"/>
    </location>
</feature>
<protein>
    <submittedName>
        <fullName evidence="3">Unannotated protein</fullName>
    </submittedName>
</protein>
<dbReference type="GO" id="GO:0004222">
    <property type="term" value="F:metalloendopeptidase activity"/>
    <property type="evidence" value="ECO:0007669"/>
    <property type="project" value="TreeGrafter"/>
</dbReference>
<gene>
    <name evidence="3" type="ORF">UFOPK3516_00788</name>
</gene>
<reference evidence="3" key="1">
    <citation type="submission" date="2020-05" db="EMBL/GenBank/DDBJ databases">
        <authorList>
            <person name="Chiriac C."/>
            <person name="Salcher M."/>
            <person name="Ghai R."/>
            <person name="Kavagutti S V."/>
        </authorList>
    </citation>
    <scope>NUCLEOTIDE SEQUENCE</scope>
</reference>
<dbReference type="EMBL" id="CAFBMB010000047">
    <property type="protein sequence ID" value="CAB4897950.1"/>
    <property type="molecule type" value="Genomic_DNA"/>
</dbReference>
<organism evidence="3">
    <name type="scientific">freshwater metagenome</name>
    <dbReference type="NCBI Taxonomy" id="449393"/>
    <lineage>
        <taxon>unclassified sequences</taxon>
        <taxon>metagenomes</taxon>
        <taxon>ecological metagenomes</taxon>
    </lineage>
</organism>
<evidence type="ECO:0000256" key="1">
    <source>
        <dbReference type="SAM" id="MobiDB-lite"/>
    </source>
</evidence>
<dbReference type="InterPro" id="IPR016047">
    <property type="entry name" value="M23ase_b-sheet_dom"/>
</dbReference>
<dbReference type="Pfam" id="PF01551">
    <property type="entry name" value="Peptidase_M23"/>
    <property type="match status" value="1"/>
</dbReference>
<dbReference type="AlphaFoldDB" id="A0A6J7FZB3"/>
<dbReference type="InterPro" id="IPR011055">
    <property type="entry name" value="Dup_hybrid_motif"/>
</dbReference>
<name>A0A6J7FZB3_9ZZZZ</name>
<proteinExistence type="predicted"/>
<dbReference type="SUPFAM" id="SSF51261">
    <property type="entry name" value="Duplicated hybrid motif"/>
    <property type="match status" value="1"/>
</dbReference>
<dbReference type="Gene3D" id="2.70.70.10">
    <property type="entry name" value="Glucose Permease (Domain IIA)"/>
    <property type="match status" value="1"/>
</dbReference>
<dbReference type="InterPro" id="IPR050570">
    <property type="entry name" value="Cell_wall_metabolism_enzyme"/>
</dbReference>
<feature type="domain" description="M23ase beta-sheet core" evidence="2">
    <location>
        <begin position="136"/>
        <end position="237"/>
    </location>
</feature>
<accession>A0A6J7FZB3</accession>
<dbReference type="PANTHER" id="PTHR21666:SF270">
    <property type="entry name" value="MUREIN HYDROLASE ACTIVATOR ENVC"/>
    <property type="match status" value="1"/>
</dbReference>
<dbReference type="CDD" id="cd12797">
    <property type="entry name" value="M23_peptidase"/>
    <property type="match status" value="1"/>
</dbReference>
<sequence>MGNTEALRRRRRRRLETVTPEGANKKRTAARRWAPFLAFAFVGSLALVAALPANAEFQTTAAPVAPSKGQEVRGSAAQAVASRDAISSVLTSNRKPGGTNYINNPNSIIQWPFHETWPFGDMFGPRETGCSVCSSFEYGIDIMAPEGTTILSIADGVVSDVHPANDNGYGVHVTVDHVINGEVFQSNYNHMLENSIVVQVGQQVKLGDALGQVGNTGNSTAPHTCFLILIGGTPVDPYAWLISHNV</sequence>
<evidence type="ECO:0000259" key="2">
    <source>
        <dbReference type="Pfam" id="PF01551"/>
    </source>
</evidence>
<dbReference type="PANTHER" id="PTHR21666">
    <property type="entry name" value="PEPTIDASE-RELATED"/>
    <property type="match status" value="1"/>
</dbReference>